<feature type="compositionally biased region" description="Polar residues" evidence="5">
    <location>
        <begin position="128"/>
        <end position="137"/>
    </location>
</feature>
<dbReference type="EMBL" id="CP111014">
    <property type="protein sequence ID" value="WAQ98428.1"/>
    <property type="molecule type" value="Genomic_DNA"/>
</dbReference>
<protein>
    <submittedName>
        <fullName evidence="7">PIAS2-like protein</fullName>
    </submittedName>
</protein>
<name>A0ABY7DQP8_MYAAR</name>
<dbReference type="CDD" id="cd16650">
    <property type="entry name" value="SP-RING_PIAS-like"/>
    <property type="match status" value="1"/>
</dbReference>
<feature type="region of interest" description="Disordered" evidence="5">
    <location>
        <begin position="99"/>
        <end position="137"/>
    </location>
</feature>
<feature type="region of interest" description="Disordered" evidence="5">
    <location>
        <begin position="1"/>
        <end position="67"/>
    </location>
</feature>
<evidence type="ECO:0000256" key="2">
    <source>
        <dbReference type="ARBA" id="ARBA00022771"/>
    </source>
</evidence>
<keyword evidence="8" id="KW-1185">Reference proteome</keyword>
<dbReference type="PANTHER" id="PTHR10782">
    <property type="entry name" value="ZINC FINGER MIZ DOMAIN-CONTAINING PROTEIN"/>
    <property type="match status" value="1"/>
</dbReference>
<feature type="compositionally biased region" description="Polar residues" evidence="5">
    <location>
        <begin position="218"/>
        <end position="248"/>
    </location>
</feature>
<evidence type="ECO:0000256" key="1">
    <source>
        <dbReference type="ARBA" id="ARBA00022723"/>
    </source>
</evidence>
<keyword evidence="1" id="KW-0479">Metal-binding</keyword>
<feature type="region of interest" description="Disordered" evidence="5">
    <location>
        <begin position="625"/>
        <end position="653"/>
    </location>
</feature>
<proteinExistence type="predicted"/>
<sequence length="720" mass="79632">MDLNSNSPFYVNENNATCVSSGNGDEPLRRSRRVRKQPARYGSTDRACQELSKKNTRSSSPDESTISNLLNKAGETCPLPVPASENTVPVSENSITINQSKAQISCEDDVTESLSVNSQTAPHDHEPTNSGSSTNSQILESDFSENNQIVDAILDEPEIASFDLTGLESIFHNYSADQASLSSTTDPDALSETVIESVASSVESTVVETNIANSPLINSQTVVSSTDSPNTNSPKASTENSFNANETEIVTKDKPGTPTVTHDIPKTQTVTQKTPSHTSAETAIQDPSRKEFVTQAKPVTQGIPFVASARVIPKGKTVTFAAVISSSSNNPVVTPILSDSSARLQTDKHSQQSKDLLLDFWSSKLIFNCCEKHGTAVSVKESVLDKPQISNMPFFDRLQEIMPCTRFILSNVRKSMFLTFKVPLWSDVTQKWPGVKMEDVKQGCLTVWLVRKQTIEEMIEDIKVSQVSHPEHTHDMVRKHFEGGDPDIATTSLKALLTCPIGKTRLTVPCRGRTCVHVQCLDATTMLSMNAKKQRWRCPLCSSETAYKDIIIDGLFMDILEEVNKLVEEVEFLADGMWTSKKRNDSCISINETDDEATPKKKSTNIVSTTDKENNLDSVFTVNSGENRSRCTSNTSCCNEQDRSNSNTNQHHRNNYNARQRQRNNSNNSNHSNNGCTASCFEMLSHWYVKSQEIHHMNKKISSNIKTALNKSKIIKTLMI</sequence>
<gene>
    <name evidence="7" type="ORF">MAR_022801</name>
</gene>
<feature type="region of interest" description="Disordered" evidence="5">
    <location>
        <begin position="218"/>
        <end position="284"/>
    </location>
</feature>
<feature type="compositionally biased region" description="Polar residues" evidence="5">
    <location>
        <begin position="1"/>
        <end position="23"/>
    </location>
</feature>
<feature type="compositionally biased region" description="Polar residues" evidence="5">
    <location>
        <begin position="266"/>
        <end position="282"/>
    </location>
</feature>
<reference evidence="7" key="1">
    <citation type="submission" date="2022-11" db="EMBL/GenBank/DDBJ databases">
        <title>Centuries of genome instability and evolution in soft-shell clam transmissible cancer (bioRxiv).</title>
        <authorList>
            <person name="Hart S.F.M."/>
            <person name="Yonemitsu M.A."/>
            <person name="Giersch R.M."/>
            <person name="Beal B.F."/>
            <person name="Arriagada G."/>
            <person name="Davis B.W."/>
            <person name="Ostrander E.A."/>
            <person name="Goff S.P."/>
            <person name="Metzger M.J."/>
        </authorList>
    </citation>
    <scope>NUCLEOTIDE SEQUENCE</scope>
    <source>
        <strain evidence="7">MELC-2E11</strain>
        <tissue evidence="7">Siphon/mantle</tissue>
    </source>
</reference>
<feature type="domain" description="SP-RING-type" evidence="6">
    <location>
        <begin position="484"/>
        <end position="565"/>
    </location>
</feature>
<evidence type="ECO:0000256" key="5">
    <source>
        <dbReference type="SAM" id="MobiDB-lite"/>
    </source>
</evidence>
<dbReference type="Proteomes" id="UP001164746">
    <property type="component" value="Chromosome 3"/>
</dbReference>
<dbReference type="InterPro" id="IPR004181">
    <property type="entry name" value="Znf_MIZ"/>
</dbReference>
<dbReference type="PROSITE" id="PS51044">
    <property type="entry name" value="ZF_SP_RING"/>
    <property type="match status" value="1"/>
</dbReference>
<keyword evidence="3" id="KW-0862">Zinc</keyword>
<feature type="compositionally biased region" description="Polar residues" evidence="5">
    <location>
        <begin position="112"/>
        <end position="121"/>
    </location>
</feature>
<evidence type="ECO:0000256" key="3">
    <source>
        <dbReference type="ARBA" id="ARBA00022833"/>
    </source>
</evidence>
<accession>A0ABY7DQP8</accession>
<dbReference type="InterPro" id="IPR013083">
    <property type="entry name" value="Znf_RING/FYVE/PHD"/>
</dbReference>
<evidence type="ECO:0000313" key="8">
    <source>
        <dbReference type="Proteomes" id="UP001164746"/>
    </source>
</evidence>
<dbReference type="Gene3D" id="3.30.40.10">
    <property type="entry name" value="Zinc/RING finger domain, C3HC4 (zinc finger)"/>
    <property type="match status" value="1"/>
</dbReference>
<feature type="compositionally biased region" description="Polar residues" evidence="5">
    <location>
        <begin position="625"/>
        <end position="648"/>
    </location>
</feature>
<keyword evidence="2 4" id="KW-0863">Zinc-finger</keyword>
<evidence type="ECO:0000313" key="7">
    <source>
        <dbReference type="EMBL" id="WAQ98428.1"/>
    </source>
</evidence>
<evidence type="ECO:0000256" key="4">
    <source>
        <dbReference type="PROSITE-ProRule" id="PRU00452"/>
    </source>
</evidence>
<evidence type="ECO:0000259" key="6">
    <source>
        <dbReference type="PROSITE" id="PS51044"/>
    </source>
</evidence>
<dbReference type="PANTHER" id="PTHR10782:SF94">
    <property type="entry name" value="SUPPRESSOR OF VARIEGATION 2-10, ISOFORM I"/>
    <property type="match status" value="1"/>
</dbReference>
<feature type="compositionally biased region" description="Polar residues" evidence="5">
    <location>
        <begin position="57"/>
        <end position="67"/>
    </location>
</feature>
<organism evidence="7 8">
    <name type="scientific">Mya arenaria</name>
    <name type="common">Soft-shell clam</name>
    <dbReference type="NCBI Taxonomy" id="6604"/>
    <lineage>
        <taxon>Eukaryota</taxon>
        <taxon>Metazoa</taxon>
        <taxon>Spiralia</taxon>
        <taxon>Lophotrochozoa</taxon>
        <taxon>Mollusca</taxon>
        <taxon>Bivalvia</taxon>
        <taxon>Autobranchia</taxon>
        <taxon>Heteroconchia</taxon>
        <taxon>Euheterodonta</taxon>
        <taxon>Imparidentia</taxon>
        <taxon>Neoheterodontei</taxon>
        <taxon>Myida</taxon>
        <taxon>Myoidea</taxon>
        <taxon>Myidae</taxon>
        <taxon>Mya</taxon>
    </lineage>
</organism>
<dbReference type="Pfam" id="PF02891">
    <property type="entry name" value="zf-MIZ"/>
    <property type="match status" value="1"/>
</dbReference>